<name>A0A1Q9E8D3_SYMMI</name>
<dbReference type="AlphaFoldDB" id="A0A1Q9E8D3"/>
<feature type="region of interest" description="Disordered" evidence="1">
    <location>
        <begin position="229"/>
        <end position="310"/>
    </location>
</feature>
<keyword evidence="3" id="KW-1185">Reference proteome</keyword>
<feature type="compositionally biased region" description="Low complexity" evidence="1">
    <location>
        <begin position="280"/>
        <end position="289"/>
    </location>
</feature>
<comment type="caution">
    <text evidence="2">The sequence shown here is derived from an EMBL/GenBank/DDBJ whole genome shotgun (WGS) entry which is preliminary data.</text>
</comment>
<feature type="compositionally biased region" description="Basic and acidic residues" evidence="1">
    <location>
        <begin position="254"/>
        <end position="279"/>
    </location>
</feature>
<dbReference type="OrthoDB" id="430609at2759"/>
<organism evidence="2 3">
    <name type="scientific">Symbiodinium microadriaticum</name>
    <name type="common">Dinoflagellate</name>
    <name type="synonym">Zooxanthella microadriatica</name>
    <dbReference type="NCBI Taxonomy" id="2951"/>
    <lineage>
        <taxon>Eukaryota</taxon>
        <taxon>Sar</taxon>
        <taxon>Alveolata</taxon>
        <taxon>Dinophyceae</taxon>
        <taxon>Suessiales</taxon>
        <taxon>Symbiodiniaceae</taxon>
        <taxon>Symbiodinium</taxon>
    </lineage>
</organism>
<evidence type="ECO:0000313" key="2">
    <source>
        <dbReference type="EMBL" id="OLQ03671.1"/>
    </source>
</evidence>
<evidence type="ECO:0000256" key="1">
    <source>
        <dbReference type="SAM" id="MobiDB-lite"/>
    </source>
</evidence>
<reference evidence="2 3" key="1">
    <citation type="submission" date="2016-02" db="EMBL/GenBank/DDBJ databases">
        <title>Genome analysis of coral dinoflagellate symbionts highlights evolutionary adaptations to a symbiotic lifestyle.</title>
        <authorList>
            <person name="Aranda M."/>
            <person name="Li Y."/>
            <person name="Liew Y.J."/>
            <person name="Baumgarten S."/>
            <person name="Simakov O."/>
            <person name="Wilson M."/>
            <person name="Piel J."/>
            <person name="Ashoor H."/>
            <person name="Bougouffa S."/>
            <person name="Bajic V.B."/>
            <person name="Ryu T."/>
            <person name="Ravasi T."/>
            <person name="Bayer T."/>
            <person name="Micklem G."/>
            <person name="Kim H."/>
            <person name="Bhak J."/>
            <person name="Lajeunesse T.C."/>
            <person name="Voolstra C.R."/>
        </authorList>
    </citation>
    <scope>NUCLEOTIDE SEQUENCE [LARGE SCALE GENOMIC DNA]</scope>
    <source>
        <strain evidence="2 3">CCMP2467</strain>
    </source>
</reference>
<accession>A0A1Q9E8D3</accession>
<proteinExistence type="predicted"/>
<evidence type="ECO:0000313" key="3">
    <source>
        <dbReference type="Proteomes" id="UP000186817"/>
    </source>
</evidence>
<feature type="compositionally biased region" description="Basic and acidic residues" evidence="1">
    <location>
        <begin position="238"/>
        <end position="247"/>
    </location>
</feature>
<gene>
    <name evidence="2" type="ORF">AK812_SmicGene13341</name>
</gene>
<protein>
    <submittedName>
        <fullName evidence="2">Uncharacterized protein</fullName>
    </submittedName>
</protein>
<sequence length="310" mass="34882">MKSFIKSLGRRLFRETSVPLPLRGFSKGWNRILAQQVAQQPAASLAALHFISLGSMDSQRARHAAAEAQEKVRKEKESAEWQPEHWVLSEEEDREEQLLEQGKGLDSLQLQKVDRKSEIEAHEVLRKVRLGYRRINLPALCEIWRCGGRMQYIASNEREAGCVELLVTHWRSPGQLLRYLRTQAQALDADAGEDDLASIAIEHILICPHSTALTGFGSIRRYNLGTYLKEEDDDDDEGGPKRPKDIKPALVSKKKGEREKDAIQREVSKYKDPNKKALIEEASSSLASDEAPEGRFEGAQVTDLGTGVEE</sequence>
<dbReference type="EMBL" id="LSRX01000230">
    <property type="protein sequence ID" value="OLQ03671.1"/>
    <property type="molecule type" value="Genomic_DNA"/>
</dbReference>
<dbReference type="Proteomes" id="UP000186817">
    <property type="component" value="Unassembled WGS sequence"/>
</dbReference>